<reference evidence="1" key="2">
    <citation type="journal article" date="2015" name="Fish Shellfish Immunol.">
        <title>Early steps in the European eel (Anguilla anguilla)-Vibrio vulnificus interaction in the gills: Role of the RtxA13 toxin.</title>
        <authorList>
            <person name="Callol A."/>
            <person name="Pajuelo D."/>
            <person name="Ebbesson L."/>
            <person name="Teles M."/>
            <person name="MacKenzie S."/>
            <person name="Amaro C."/>
        </authorList>
    </citation>
    <scope>NUCLEOTIDE SEQUENCE</scope>
</reference>
<dbReference type="AlphaFoldDB" id="A0A0E9SAU9"/>
<organism evidence="1">
    <name type="scientific">Anguilla anguilla</name>
    <name type="common">European freshwater eel</name>
    <name type="synonym">Muraena anguilla</name>
    <dbReference type="NCBI Taxonomy" id="7936"/>
    <lineage>
        <taxon>Eukaryota</taxon>
        <taxon>Metazoa</taxon>
        <taxon>Chordata</taxon>
        <taxon>Craniata</taxon>
        <taxon>Vertebrata</taxon>
        <taxon>Euteleostomi</taxon>
        <taxon>Actinopterygii</taxon>
        <taxon>Neopterygii</taxon>
        <taxon>Teleostei</taxon>
        <taxon>Anguilliformes</taxon>
        <taxon>Anguillidae</taxon>
        <taxon>Anguilla</taxon>
    </lineage>
</organism>
<dbReference type="EMBL" id="GBXM01070777">
    <property type="protein sequence ID" value="JAH37800.1"/>
    <property type="molecule type" value="Transcribed_RNA"/>
</dbReference>
<name>A0A0E9SAU9_ANGAN</name>
<evidence type="ECO:0000313" key="1">
    <source>
        <dbReference type="EMBL" id="JAH37800.1"/>
    </source>
</evidence>
<reference evidence="1" key="1">
    <citation type="submission" date="2014-11" db="EMBL/GenBank/DDBJ databases">
        <authorList>
            <person name="Amaro Gonzalez C."/>
        </authorList>
    </citation>
    <scope>NUCLEOTIDE SEQUENCE</scope>
</reference>
<protein>
    <submittedName>
        <fullName evidence="1">Uncharacterized protein</fullName>
    </submittedName>
</protein>
<sequence>MYVKPFIHKGQYGDHKGLIEVYVSCFHLSTVFSTLHDNCIECLPSA</sequence>
<accession>A0A0E9SAU9</accession>
<proteinExistence type="predicted"/>